<name>A0A7W6CPK8_9SPHN</name>
<gene>
    <name evidence="4" type="ORF">GGR38_002281</name>
</gene>
<protein>
    <submittedName>
        <fullName evidence="4">Multidrug resistance efflux pump</fullName>
    </submittedName>
</protein>
<evidence type="ECO:0000259" key="2">
    <source>
        <dbReference type="Pfam" id="PF25917"/>
    </source>
</evidence>
<accession>A0A7W6CPK8</accession>
<dbReference type="PANTHER" id="PTHR30367:SF12">
    <property type="entry name" value="P-HYDROXYBENZOIC ACID EFFLUX PUMP SUBUNIT AAEA"/>
    <property type="match status" value="1"/>
</dbReference>
<dbReference type="AlphaFoldDB" id="A0A7W6CPK8"/>
<comment type="caution">
    <text evidence="4">The sequence shown here is derived from an EMBL/GenBank/DDBJ whole genome shotgun (WGS) entry which is preliminary data.</text>
</comment>
<dbReference type="Proteomes" id="UP000548867">
    <property type="component" value="Unassembled WGS sequence"/>
</dbReference>
<dbReference type="GO" id="GO:0055085">
    <property type="term" value="P:transmembrane transport"/>
    <property type="evidence" value="ECO:0007669"/>
    <property type="project" value="InterPro"/>
</dbReference>
<dbReference type="Pfam" id="PF25917">
    <property type="entry name" value="BSH_RND"/>
    <property type="match status" value="1"/>
</dbReference>
<keyword evidence="1" id="KW-0472">Membrane</keyword>
<evidence type="ECO:0000259" key="3">
    <source>
        <dbReference type="Pfam" id="PF25963"/>
    </source>
</evidence>
<evidence type="ECO:0000313" key="5">
    <source>
        <dbReference type="Proteomes" id="UP000548867"/>
    </source>
</evidence>
<keyword evidence="1" id="KW-1133">Transmembrane helix</keyword>
<dbReference type="EMBL" id="JACIDX010000008">
    <property type="protein sequence ID" value="MBB3955327.1"/>
    <property type="molecule type" value="Genomic_DNA"/>
</dbReference>
<dbReference type="InterPro" id="IPR050393">
    <property type="entry name" value="MFP_Efflux_Pump"/>
</dbReference>
<dbReference type="RefSeq" id="WP_183625567.1">
    <property type="nucleotide sequence ID" value="NZ_JACIDX010000008.1"/>
</dbReference>
<feature type="domain" description="p-hydroxybenzoic acid efflux pump subunit AaeA-like beta-barrel" evidence="3">
    <location>
        <begin position="221"/>
        <end position="317"/>
    </location>
</feature>
<sequence length="323" mass="34443">MTLSLSPAGSKVVRYAVTGVLVAAALVAGRALITYYQADPWTRDGRVRADVVQVAPDVAGLVTQVFVTHDQAVRKGDLLFQIDPARFDLAIRQADSQLQSAQADVTRARAAIQSANVVLTQARRDATRNQKLGDLVAAEATEQSQSKAAEAQAKTAEATAMLAEAEARVTTARDARDLALLNRARTRVVAPTDGRMSDLNLRVGNYVSAGAPVMALIDTASLRVEGYFEETKLPHVHVGQAATIRMMGESKVLTGHVVSLAAAIEDHDRLASAKMLPAINPSFSWVRLAQRVPVRIKLDNPPADIALIAGRTASVTLARDGAK</sequence>
<evidence type="ECO:0000313" key="4">
    <source>
        <dbReference type="EMBL" id="MBB3955327.1"/>
    </source>
</evidence>
<feature type="domain" description="Multidrug resistance protein MdtA-like barrel-sandwich hybrid" evidence="2">
    <location>
        <begin position="51"/>
        <end position="217"/>
    </location>
</feature>
<organism evidence="4 5">
    <name type="scientific">Novosphingobium sediminicola</name>
    <dbReference type="NCBI Taxonomy" id="563162"/>
    <lineage>
        <taxon>Bacteria</taxon>
        <taxon>Pseudomonadati</taxon>
        <taxon>Pseudomonadota</taxon>
        <taxon>Alphaproteobacteria</taxon>
        <taxon>Sphingomonadales</taxon>
        <taxon>Sphingomonadaceae</taxon>
        <taxon>Novosphingobium</taxon>
    </lineage>
</organism>
<keyword evidence="1" id="KW-0812">Transmembrane</keyword>
<dbReference type="Gene3D" id="2.40.30.170">
    <property type="match status" value="1"/>
</dbReference>
<keyword evidence="5" id="KW-1185">Reference proteome</keyword>
<proteinExistence type="predicted"/>
<dbReference type="InterPro" id="IPR058634">
    <property type="entry name" value="AaeA-lik-b-barrel"/>
</dbReference>
<dbReference type="PANTHER" id="PTHR30367">
    <property type="entry name" value="P-HYDROXYBENZOIC ACID EFFLUX PUMP SUBUNIT AAEA-RELATED"/>
    <property type="match status" value="1"/>
</dbReference>
<reference evidence="4 5" key="1">
    <citation type="submission" date="2020-08" db="EMBL/GenBank/DDBJ databases">
        <title>Genomic Encyclopedia of Type Strains, Phase IV (KMG-IV): sequencing the most valuable type-strain genomes for metagenomic binning, comparative biology and taxonomic classification.</title>
        <authorList>
            <person name="Goeker M."/>
        </authorList>
    </citation>
    <scope>NUCLEOTIDE SEQUENCE [LARGE SCALE GENOMIC DNA]</scope>
    <source>
        <strain evidence="4 5">DSM 27057</strain>
    </source>
</reference>
<dbReference type="Gene3D" id="2.40.50.100">
    <property type="match status" value="1"/>
</dbReference>
<dbReference type="SUPFAM" id="SSF111369">
    <property type="entry name" value="HlyD-like secretion proteins"/>
    <property type="match status" value="1"/>
</dbReference>
<evidence type="ECO:0000256" key="1">
    <source>
        <dbReference type="SAM" id="Phobius"/>
    </source>
</evidence>
<dbReference type="InterPro" id="IPR058625">
    <property type="entry name" value="MdtA-like_BSH"/>
</dbReference>
<dbReference type="Pfam" id="PF25963">
    <property type="entry name" value="Beta-barrel_AAEA"/>
    <property type="match status" value="1"/>
</dbReference>
<feature type="transmembrane region" description="Helical" evidence="1">
    <location>
        <begin position="12"/>
        <end position="33"/>
    </location>
</feature>